<evidence type="ECO:0000256" key="6">
    <source>
        <dbReference type="ARBA" id="ARBA00022967"/>
    </source>
</evidence>
<dbReference type="InterPro" id="IPR044722">
    <property type="entry name" value="SecA_SF2_C"/>
</dbReference>
<keyword evidence="7" id="KW-0811">Translocation</keyword>
<protein>
    <recommendedName>
        <fullName evidence="9">SecA family profile domain-containing protein</fullName>
    </recommendedName>
</protein>
<proteinExistence type="predicted"/>
<organism evidence="10 11">
    <name type="scientific">Candidatus Thermofonsia Clade 1 bacterium</name>
    <dbReference type="NCBI Taxonomy" id="2364210"/>
    <lineage>
        <taxon>Bacteria</taxon>
        <taxon>Bacillati</taxon>
        <taxon>Chloroflexota</taxon>
        <taxon>Candidatus Thermofontia</taxon>
        <taxon>Candidatus Thermofonsia Clade 1</taxon>
    </lineage>
</organism>
<dbReference type="GO" id="GO:0005524">
    <property type="term" value="F:ATP binding"/>
    <property type="evidence" value="ECO:0007669"/>
    <property type="project" value="UniProtKB-KW"/>
</dbReference>
<feature type="domain" description="SecA family profile" evidence="9">
    <location>
        <begin position="1"/>
        <end position="81"/>
    </location>
</feature>
<dbReference type="EMBL" id="PGTM01001197">
    <property type="protein sequence ID" value="PJF32979.1"/>
    <property type="molecule type" value="Genomic_DNA"/>
</dbReference>
<sequence>MAGRGVDILLGGNPEGLAREKLRKQGIDITEATPEQWQAALEEAKAECKRDREIVVAAGGLYVIGTERHEARRIDNQLRGR</sequence>
<keyword evidence="4" id="KW-0067">ATP-binding</keyword>
<evidence type="ECO:0000259" key="9">
    <source>
        <dbReference type="PROSITE" id="PS51196"/>
    </source>
</evidence>
<keyword evidence="1" id="KW-0813">Transport</keyword>
<dbReference type="InterPro" id="IPR027417">
    <property type="entry name" value="P-loop_NTPase"/>
</dbReference>
<dbReference type="InterPro" id="IPR000185">
    <property type="entry name" value="SecA"/>
</dbReference>
<dbReference type="GO" id="GO:0006886">
    <property type="term" value="P:intracellular protein transport"/>
    <property type="evidence" value="ECO:0007669"/>
    <property type="project" value="InterPro"/>
</dbReference>
<evidence type="ECO:0000256" key="4">
    <source>
        <dbReference type="ARBA" id="ARBA00022840"/>
    </source>
</evidence>
<accession>A0A2M8P611</accession>
<name>A0A2M8P611_9CHLR</name>
<evidence type="ECO:0000256" key="1">
    <source>
        <dbReference type="ARBA" id="ARBA00022448"/>
    </source>
</evidence>
<dbReference type="InterPro" id="IPR014018">
    <property type="entry name" value="SecA_motor_DEAD"/>
</dbReference>
<keyword evidence="5" id="KW-0653">Protein transport</keyword>
<dbReference type="PANTHER" id="PTHR30612:SF0">
    <property type="entry name" value="CHLOROPLAST PROTEIN-TRANSPORTING ATPASE"/>
    <property type="match status" value="1"/>
</dbReference>
<gene>
    <name evidence="10" type="ORF">CUN49_19730</name>
</gene>
<keyword evidence="6" id="KW-1278">Translocase</keyword>
<dbReference type="Gene3D" id="3.40.50.300">
    <property type="entry name" value="P-loop containing nucleotide triphosphate hydrolases"/>
    <property type="match status" value="1"/>
</dbReference>
<evidence type="ECO:0000256" key="8">
    <source>
        <dbReference type="ARBA" id="ARBA00023136"/>
    </source>
</evidence>
<dbReference type="PROSITE" id="PS51196">
    <property type="entry name" value="SECA_MOTOR_DEAD"/>
    <property type="match status" value="1"/>
</dbReference>
<evidence type="ECO:0000256" key="3">
    <source>
        <dbReference type="ARBA" id="ARBA00022741"/>
    </source>
</evidence>
<comment type="caution">
    <text evidence="10">The sequence shown here is derived from an EMBL/GenBank/DDBJ whole genome shotgun (WGS) entry which is preliminary data.</text>
</comment>
<reference evidence="10 11" key="1">
    <citation type="submission" date="2017-11" db="EMBL/GenBank/DDBJ databases">
        <title>Evolution of Phototrophy in the Chloroflexi Phylum Driven by Horizontal Gene Transfer.</title>
        <authorList>
            <person name="Ward L.M."/>
            <person name="Hemp J."/>
            <person name="Shih P.M."/>
            <person name="Mcglynn S.E."/>
            <person name="Fischer W."/>
        </authorList>
    </citation>
    <scope>NUCLEOTIDE SEQUENCE [LARGE SCALE GENOMIC DNA]</scope>
    <source>
        <strain evidence="10">JP3_13</strain>
    </source>
</reference>
<dbReference type="GO" id="GO:0006605">
    <property type="term" value="P:protein targeting"/>
    <property type="evidence" value="ECO:0007669"/>
    <property type="project" value="InterPro"/>
</dbReference>
<keyword evidence="8" id="KW-0472">Membrane</keyword>
<evidence type="ECO:0000256" key="5">
    <source>
        <dbReference type="ARBA" id="ARBA00022927"/>
    </source>
</evidence>
<dbReference type="SUPFAM" id="SSF52540">
    <property type="entry name" value="P-loop containing nucleoside triphosphate hydrolases"/>
    <property type="match status" value="1"/>
</dbReference>
<evidence type="ECO:0000313" key="11">
    <source>
        <dbReference type="Proteomes" id="UP000229681"/>
    </source>
</evidence>
<feature type="non-terminal residue" evidence="10">
    <location>
        <position position="81"/>
    </location>
</feature>
<keyword evidence="2" id="KW-1003">Cell membrane</keyword>
<dbReference type="Pfam" id="PF21090">
    <property type="entry name" value="P-loop_SecA"/>
    <property type="match status" value="1"/>
</dbReference>
<dbReference type="AlphaFoldDB" id="A0A2M8P611"/>
<evidence type="ECO:0000313" key="10">
    <source>
        <dbReference type="EMBL" id="PJF32979.1"/>
    </source>
</evidence>
<dbReference type="PANTHER" id="PTHR30612">
    <property type="entry name" value="SECA INNER MEMBRANE COMPONENT OF SEC PROTEIN SECRETION SYSTEM"/>
    <property type="match status" value="1"/>
</dbReference>
<feature type="non-terminal residue" evidence="10">
    <location>
        <position position="1"/>
    </location>
</feature>
<evidence type="ECO:0000256" key="2">
    <source>
        <dbReference type="ARBA" id="ARBA00022475"/>
    </source>
</evidence>
<keyword evidence="3" id="KW-0547">Nucleotide-binding</keyword>
<evidence type="ECO:0000256" key="7">
    <source>
        <dbReference type="ARBA" id="ARBA00023010"/>
    </source>
</evidence>
<dbReference type="Proteomes" id="UP000229681">
    <property type="component" value="Unassembled WGS sequence"/>
</dbReference>